<reference evidence="3" key="1">
    <citation type="submission" date="2016-10" db="EMBL/GenBank/DDBJ databases">
        <authorList>
            <person name="Varghese N."/>
            <person name="Submissions S."/>
        </authorList>
    </citation>
    <scope>NUCLEOTIDE SEQUENCE [LARGE SCALE GENOMIC DNA]</scope>
    <source>
        <strain evidence="3">LMG 24000</strain>
    </source>
</reference>
<dbReference type="RefSeq" id="WP_090538228.1">
    <property type="nucleotide sequence ID" value="NZ_FNRQ01000015.1"/>
</dbReference>
<feature type="chain" id="PRO_5011794038" evidence="1">
    <location>
        <begin position="19"/>
        <end position="369"/>
    </location>
</feature>
<accession>A0A1H4HSK4</accession>
<sequence length="369" mass="36057">MKRLLSIALLAVSSVAFGATLAPVQLLSPSGSTTGQAIVSTGASSPPAWGNVSIATLTGILPVANGGTNASSASGTALDNISGFAGTGFLTRTGAGAYAFQSATNGITLGNLAQLPANTVLANATNGTANVTAFAMPNCGLSSSVTWTAGTGFTCTSAAAGVFSTITATTTNSTNTVTVTDTGTSGANIKLVGNGGTTPNKSIRANGGQFQVVNSAYSTAIMSLDDSGNLTSNSLITSGTAPAGSVGEYVTNNTSSGVALSTAATTNLISISLTAGKWDVTGDVSITGAGAAVLTNTVGGISTTSATIGSLGTFWQFLTTFTSNAIVNSPTPTVHLVLGSTTTVWLVALGTFSSGTASAQGVIRAIRVP</sequence>
<feature type="signal peptide" evidence="1">
    <location>
        <begin position="1"/>
        <end position="18"/>
    </location>
</feature>
<name>A0A1H4HSK4_9BURK</name>
<dbReference type="AlphaFoldDB" id="A0A1H4HSK4"/>
<dbReference type="STRING" id="83784.SAMN05192564_11551"/>
<keyword evidence="1" id="KW-0732">Signal</keyword>
<organism evidence="2 3">
    <name type="scientific">Paraburkholderia sartisoli</name>
    <dbReference type="NCBI Taxonomy" id="83784"/>
    <lineage>
        <taxon>Bacteria</taxon>
        <taxon>Pseudomonadati</taxon>
        <taxon>Pseudomonadota</taxon>
        <taxon>Betaproteobacteria</taxon>
        <taxon>Burkholderiales</taxon>
        <taxon>Burkholderiaceae</taxon>
        <taxon>Paraburkholderia</taxon>
    </lineage>
</organism>
<gene>
    <name evidence="2" type="ORF">SAMN05192564_11551</name>
</gene>
<protein>
    <submittedName>
        <fullName evidence="2">Uncharacterized protein</fullName>
    </submittedName>
</protein>
<dbReference type="OrthoDB" id="9101869at2"/>
<proteinExistence type="predicted"/>
<dbReference type="Proteomes" id="UP000198638">
    <property type="component" value="Unassembled WGS sequence"/>
</dbReference>
<keyword evidence="3" id="KW-1185">Reference proteome</keyword>
<evidence type="ECO:0000313" key="2">
    <source>
        <dbReference type="EMBL" id="SEB24823.1"/>
    </source>
</evidence>
<evidence type="ECO:0000256" key="1">
    <source>
        <dbReference type="SAM" id="SignalP"/>
    </source>
</evidence>
<evidence type="ECO:0000313" key="3">
    <source>
        <dbReference type="Proteomes" id="UP000198638"/>
    </source>
</evidence>
<dbReference type="EMBL" id="FNRQ01000015">
    <property type="protein sequence ID" value="SEB24823.1"/>
    <property type="molecule type" value="Genomic_DNA"/>
</dbReference>